<evidence type="ECO:0000256" key="1">
    <source>
        <dbReference type="SAM" id="MobiDB-lite"/>
    </source>
</evidence>
<feature type="region of interest" description="Disordered" evidence="1">
    <location>
        <begin position="41"/>
        <end position="157"/>
    </location>
</feature>
<name>A0A7W7V9S2_9ACTN</name>
<sequence>MGAALGVAFCGVSPPLRSSTGTLYQRWAYNPFGTRVLGTVTGGAPASPPSCTGARYETTTGDPDLHARQYDTTTGRFTRPDPATRAQTTPYISPYAYADNAPTLLTDPSGLTPDDPNDGESEVRRTRFPVVTSPARPDRGSAPSRQAADSDEGDLLGQSFGGFGVQFVSWLRTEARQGCSPAEPRSVTGAVTRLSPTTPTSPDRHALTRCNAPTTD</sequence>
<dbReference type="AlphaFoldDB" id="A0A7W7V9S2"/>
<dbReference type="Gene3D" id="2.180.10.10">
    <property type="entry name" value="RHS repeat-associated core"/>
    <property type="match status" value="1"/>
</dbReference>
<keyword evidence="3" id="KW-1185">Reference proteome</keyword>
<protein>
    <submittedName>
        <fullName evidence="2">RHS repeat-associated protein</fullName>
    </submittedName>
</protein>
<reference evidence="2 3" key="1">
    <citation type="submission" date="2020-08" db="EMBL/GenBank/DDBJ databases">
        <title>Genomic Encyclopedia of Type Strains, Phase III (KMG-III): the genomes of soil and plant-associated and newly described type strains.</title>
        <authorList>
            <person name="Whitman W."/>
        </authorList>
    </citation>
    <scope>NUCLEOTIDE SEQUENCE [LARGE SCALE GENOMIC DNA]</scope>
    <source>
        <strain evidence="2 3">CECT 3273</strain>
    </source>
</reference>
<evidence type="ECO:0000313" key="3">
    <source>
        <dbReference type="Proteomes" id="UP000579523"/>
    </source>
</evidence>
<comment type="caution">
    <text evidence="2">The sequence shown here is derived from an EMBL/GenBank/DDBJ whole genome shotgun (WGS) entry which is preliminary data.</text>
</comment>
<accession>A0A7W7V9S2</accession>
<dbReference type="NCBIfam" id="TIGR03696">
    <property type="entry name" value="Rhs_assc_core"/>
    <property type="match status" value="1"/>
</dbReference>
<dbReference type="RefSeq" id="WP_375372328.1">
    <property type="nucleotide sequence ID" value="NZ_BMTK01000015.1"/>
</dbReference>
<gene>
    <name evidence="2" type="ORF">FHS37_006296</name>
</gene>
<dbReference type="EMBL" id="JACHJI010000014">
    <property type="protein sequence ID" value="MBB4902204.1"/>
    <property type="molecule type" value="Genomic_DNA"/>
</dbReference>
<proteinExistence type="predicted"/>
<dbReference type="Proteomes" id="UP000579523">
    <property type="component" value="Unassembled WGS sequence"/>
</dbReference>
<dbReference type="InterPro" id="IPR022385">
    <property type="entry name" value="Rhs_assc_core"/>
</dbReference>
<feature type="region of interest" description="Disordered" evidence="1">
    <location>
        <begin position="175"/>
        <end position="216"/>
    </location>
</feature>
<evidence type="ECO:0000313" key="2">
    <source>
        <dbReference type="EMBL" id="MBB4902204.1"/>
    </source>
</evidence>
<organism evidence="2 3">
    <name type="scientific">Streptomyces griseomycini</name>
    <dbReference type="NCBI Taxonomy" id="66895"/>
    <lineage>
        <taxon>Bacteria</taxon>
        <taxon>Bacillati</taxon>
        <taxon>Actinomycetota</taxon>
        <taxon>Actinomycetes</taxon>
        <taxon>Kitasatosporales</taxon>
        <taxon>Streptomycetaceae</taxon>
        <taxon>Streptomyces</taxon>
    </lineage>
</organism>